<dbReference type="AlphaFoldDB" id="S8AA40"/>
<organism evidence="2 3">
    <name type="scientific">Dactylellina haptotyla (strain CBS 200.50)</name>
    <name type="common">Nematode-trapping fungus</name>
    <name type="synonym">Monacrosporium haptotylum</name>
    <dbReference type="NCBI Taxonomy" id="1284197"/>
    <lineage>
        <taxon>Eukaryota</taxon>
        <taxon>Fungi</taxon>
        <taxon>Dikarya</taxon>
        <taxon>Ascomycota</taxon>
        <taxon>Pezizomycotina</taxon>
        <taxon>Orbiliomycetes</taxon>
        <taxon>Orbiliales</taxon>
        <taxon>Orbiliaceae</taxon>
        <taxon>Dactylellina</taxon>
    </lineage>
</organism>
<reference evidence="3" key="2">
    <citation type="submission" date="2013-04" db="EMBL/GenBank/DDBJ databases">
        <title>Genomic mechanisms accounting for the adaptation to parasitism in nematode-trapping fungi.</title>
        <authorList>
            <person name="Ahren D.G."/>
        </authorList>
    </citation>
    <scope>NUCLEOTIDE SEQUENCE [LARGE SCALE GENOMIC DNA]</scope>
    <source>
        <strain evidence="3">CBS 200.50</strain>
    </source>
</reference>
<dbReference type="CDD" id="cd01846">
    <property type="entry name" value="fatty_acyltransferase_like"/>
    <property type="match status" value="1"/>
</dbReference>
<dbReference type="OrthoDB" id="1600564at2759"/>
<dbReference type="Pfam" id="PF00657">
    <property type="entry name" value="Lipase_GDSL"/>
    <property type="match status" value="1"/>
</dbReference>
<reference evidence="2 3" key="1">
    <citation type="journal article" date="2013" name="PLoS Genet.">
        <title>Genomic mechanisms accounting for the adaptation to parasitism in nematode-trapping fungi.</title>
        <authorList>
            <person name="Meerupati T."/>
            <person name="Andersson K.M."/>
            <person name="Friman E."/>
            <person name="Kumar D."/>
            <person name="Tunlid A."/>
            <person name="Ahren D."/>
        </authorList>
    </citation>
    <scope>NUCLEOTIDE SEQUENCE [LARGE SCALE GENOMIC DNA]</scope>
    <source>
        <strain evidence="2 3">CBS 200.50</strain>
    </source>
</reference>
<keyword evidence="3" id="KW-1185">Reference proteome</keyword>
<evidence type="ECO:0000313" key="3">
    <source>
        <dbReference type="Proteomes" id="UP000015100"/>
    </source>
</evidence>
<dbReference type="Proteomes" id="UP000015100">
    <property type="component" value="Unassembled WGS sequence"/>
</dbReference>
<proteinExistence type="predicted"/>
<gene>
    <name evidence="2" type="ORF">H072_6343</name>
</gene>
<dbReference type="InterPro" id="IPR036514">
    <property type="entry name" value="SGNH_hydro_sf"/>
</dbReference>
<dbReference type="GO" id="GO:0016788">
    <property type="term" value="F:hydrolase activity, acting on ester bonds"/>
    <property type="evidence" value="ECO:0007669"/>
    <property type="project" value="InterPro"/>
</dbReference>
<dbReference type="OMA" id="HGHQNYS"/>
<name>S8AA40_DACHA</name>
<dbReference type="InterPro" id="IPR001087">
    <property type="entry name" value="GDSL"/>
</dbReference>
<feature type="chain" id="PRO_5004560332" description="SGNH hydrolase-type esterase domain-containing protein" evidence="1">
    <location>
        <begin position="19"/>
        <end position="322"/>
    </location>
</feature>
<feature type="signal peptide" evidence="1">
    <location>
        <begin position="1"/>
        <end position="18"/>
    </location>
</feature>
<dbReference type="SUPFAM" id="SSF52266">
    <property type="entry name" value="SGNH hydrolase"/>
    <property type="match status" value="1"/>
</dbReference>
<sequence length="322" mass="36937">MRVSTLLSGLGLLVASYAAPLEKRASSLTFQGKQITHFLAFGDSYTFVDGTYGHYAYSFIGDNFHTVYTPEELMTSEIKLNSTSSGGPNWTEYLTGCFQGRPSDCDIPLWNFAFAGADMTAALLAPHHDYTPQMDQQIDRYLASADPVLDLPKESTLVAFWIGINDVNDSNKWKNVTFTDLYQADIDYLYESVEQMYDAGYKNFLFMNVPVRGEALRNNTEIWNKILEHERHSFNRKHIDDPDVATYKYDVNKEFEKILEHPTRYGFEDWTGYCGNYSQPDIIWNYAKYGCLPIDKYFWLNGGHVTYRTHEIFAADLKDAMA</sequence>
<evidence type="ECO:0000313" key="2">
    <source>
        <dbReference type="EMBL" id="EPS39774.1"/>
    </source>
</evidence>
<evidence type="ECO:0000256" key="1">
    <source>
        <dbReference type="SAM" id="SignalP"/>
    </source>
</evidence>
<keyword evidence="1" id="KW-0732">Signal</keyword>
<evidence type="ECO:0008006" key="4">
    <source>
        <dbReference type="Google" id="ProtNLM"/>
    </source>
</evidence>
<accession>S8AA40</accession>
<dbReference type="HOGENOM" id="CLU_015101_4_0_1"/>
<dbReference type="STRING" id="1284197.S8AA40"/>
<dbReference type="EMBL" id="AQGS01000443">
    <property type="protein sequence ID" value="EPS39774.1"/>
    <property type="molecule type" value="Genomic_DNA"/>
</dbReference>
<comment type="caution">
    <text evidence="2">The sequence shown here is derived from an EMBL/GenBank/DDBJ whole genome shotgun (WGS) entry which is preliminary data.</text>
</comment>
<protein>
    <recommendedName>
        <fullName evidence="4">SGNH hydrolase-type esterase domain-containing protein</fullName>
    </recommendedName>
</protein>
<dbReference type="eggNOG" id="ENOG502S09J">
    <property type="taxonomic scope" value="Eukaryota"/>
</dbReference>
<dbReference type="Gene3D" id="3.40.50.1110">
    <property type="entry name" value="SGNH hydrolase"/>
    <property type="match status" value="1"/>
</dbReference>